<dbReference type="RefSeq" id="XP_013759528.1">
    <property type="nucleotide sequence ID" value="XM_013904074.1"/>
</dbReference>
<keyword evidence="2" id="KW-0472">Membrane</keyword>
<feature type="domain" description="DUF1279" evidence="3">
    <location>
        <begin position="28"/>
        <end position="119"/>
    </location>
</feature>
<feature type="compositionally biased region" description="Low complexity" evidence="1">
    <location>
        <begin position="1"/>
        <end position="12"/>
    </location>
</feature>
<reference evidence="4 5" key="1">
    <citation type="submission" date="2010-05" db="EMBL/GenBank/DDBJ databases">
        <title>The Genome Sequence of Thecamonas trahens ATCC 50062.</title>
        <authorList>
            <consortium name="The Broad Institute Genome Sequencing Platform"/>
            <person name="Russ C."/>
            <person name="Cuomo C."/>
            <person name="Shea T."/>
            <person name="Young S.K."/>
            <person name="Zeng Q."/>
            <person name="Koehrsen M."/>
            <person name="Haas B."/>
            <person name="Borodovsky M."/>
            <person name="Guigo R."/>
            <person name="Alvarado L."/>
            <person name="Berlin A."/>
            <person name="Bochicchio J."/>
            <person name="Borenstein D."/>
            <person name="Chapman S."/>
            <person name="Chen Z."/>
            <person name="Freedman E."/>
            <person name="Gellesch M."/>
            <person name="Goldberg J."/>
            <person name="Griggs A."/>
            <person name="Gujja S."/>
            <person name="Heilman E."/>
            <person name="Heiman D."/>
            <person name="Hepburn T."/>
            <person name="Howarth C."/>
            <person name="Jen D."/>
            <person name="Larson L."/>
            <person name="Mehta T."/>
            <person name="Park D."/>
            <person name="Pearson M."/>
            <person name="Roberts A."/>
            <person name="Saif S."/>
            <person name="Shenoy N."/>
            <person name="Sisk P."/>
            <person name="Stolte C."/>
            <person name="Sykes S."/>
            <person name="Thomson T."/>
            <person name="Walk T."/>
            <person name="White J."/>
            <person name="Yandava C."/>
            <person name="Burger G."/>
            <person name="Gray M.W."/>
            <person name="Holland P.W.H."/>
            <person name="King N."/>
            <person name="Lang F.B.F."/>
            <person name="Roger A.J."/>
            <person name="Ruiz-Trillo I."/>
            <person name="Lander E."/>
            <person name="Nusbaum C."/>
        </authorList>
    </citation>
    <scope>NUCLEOTIDE SEQUENCE [LARGE SCALE GENOMIC DNA]</scope>
    <source>
        <strain evidence="4 5">ATCC 50062</strain>
    </source>
</reference>
<evidence type="ECO:0000313" key="4">
    <source>
        <dbReference type="EMBL" id="KNC47601.1"/>
    </source>
</evidence>
<feature type="transmembrane region" description="Helical" evidence="2">
    <location>
        <begin position="35"/>
        <end position="59"/>
    </location>
</feature>
<keyword evidence="5" id="KW-1185">Reference proteome</keyword>
<dbReference type="PANTHER" id="PTHR21377:SF0">
    <property type="entry name" value="PROTEIN FAM210B, MITOCHONDRIAL"/>
    <property type="match status" value="1"/>
</dbReference>
<gene>
    <name evidence="4" type="ORF">AMSG_02626</name>
</gene>
<dbReference type="GeneID" id="25562289"/>
<name>A0A0L0D6B7_THETB</name>
<dbReference type="EMBL" id="GL349447">
    <property type="protein sequence ID" value="KNC47601.1"/>
    <property type="molecule type" value="Genomic_DNA"/>
</dbReference>
<evidence type="ECO:0000259" key="3">
    <source>
        <dbReference type="Pfam" id="PF06916"/>
    </source>
</evidence>
<keyword evidence="2" id="KW-0812">Transmembrane</keyword>
<keyword evidence="2" id="KW-1133">Transmembrane helix</keyword>
<feature type="region of interest" description="Disordered" evidence="1">
    <location>
        <begin position="1"/>
        <end position="24"/>
    </location>
</feature>
<proteinExistence type="predicted"/>
<protein>
    <recommendedName>
        <fullName evidence="3">DUF1279 domain-containing protein</fullName>
    </recommendedName>
</protein>
<dbReference type="Pfam" id="PF06916">
    <property type="entry name" value="FAM210A-B_dom"/>
    <property type="match status" value="1"/>
</dbReference>
<organism evidence="4 5">
    <name type="scientific">Thecamonas trahens ATCC 50062</name>
    <dbReference type="NCBI Taxonomy" id="461836"/>
    <lineage>
        <taxon>Eukaryota</taxon>
        <taxon>Apusozoa</taxon>
        <taxon>Apusomonadida</taxon>
        <taxon>Apusomonadidae</taxon>
        <taxon>Thecamonas</taxon>
    </lineage>
</organism>
<evidence type="ECO:0000256" key="1">
    <source>
        <dbReference type="SAM" id="MobiDB-lite"/>
    </source>
</evidence>
<dbReference type="GO" id="GO:0005739">
    <property type="term" value="C:mitochondrion"/>
    <property type="evidence" value="ECO:0007669"/>
    <property type="project" value="TreeGrafter"/>
</dbReference>
<dbReference type="InterPro" id="IPR045866">
    <property type="entry name" value="FAM210A/B-like"/>
</dbReference>
<evidence type="ECO:0000256" key="2">
    <source>
        <dbReference type="SAM" id="Phobius"/>
    </source>
</evidence>
<dbReference type="eggNOG" id="KOG4526">
    <property type="taxonomic scope" value="Eukaryota"/>
</dbReference>
<dbReference type="AlphaFoldDB" id="A0A0L0D6B7"/>
<evidence type="ECO:0000313" key="5">
    <source>
        <dbReference type="Proteomes" id="UP000054408"/>
    </source>
</evidence>
<accession>A0A0L0D6B7</accession>
<dbReference type="PANTHER" id="PTHR21377">
    <property type="entry name" value="PROTEIN FAM210B, MITOCHONDRIAL"/>
    <property type="match status" value="1"/>
</dbReference>
<dbReference type="Proteomes" id="UP000054408">
    <property type="component" value="Unassembled WGS sequence"/>
</dbReference>
<sequence>MARAMAAAARPASEPETGPAAGESKRAQLTRMLKTYGTTGVAVHLAISVVSYSAVYSLLRLGCSPGDVADWLALDALLGDDSPVSAQTVGAASTAAAAYIVYKATLPLRLPLTLAATPIVHARLRARARSRSHSRAHSSRQ</sequence>
<dbReference type="InterPro" id="IPR009688">
    <property type="entry name" value="FAM210A/B-like_dom"/>
</dbReference>